<keyword evidence="4" id="KW-1185">Reference proteome</keyword>
<dbReference type="STRING" id="77586.A0A0D9UX61"/>
<reference evidence="3 4" key="2">
    <citation type="submission" date="2013-12" db="EMBL/GenBank/DDBJ databases">
        <authorList>
            <person name="Yu Y."/>
            <person name="Lee S."/>
            <person name="de Baynast K."/>
            <person name="Wissotski M."/>
            <person name="Liu L."/>
            <person name="Talag J."/>
            <person name="Goicoechea J."/>
            <person name="Angelova A."/>
            <person name="Jetty R."/>
            <person name="Kudrna D."/>
            <person name="Golser W."/>
            <person name="Rivera L."/>
            <person name="Zhang J."/>
            <person name="Wing R."/>
        </authorList>
    </citation>
    <scope>NUCLEOTIDE SEQUENCE</scope>
</reference>
<dbReference type="InterPro" id="IPR019328">
    <property type="entry name" value="PIGH-H_dom"/>
</dbReference>
<dbReference type="EnsemblPlants" id="LPERR01G03890.1">
    <property type="protein sequence ID" value="LPERR01G03890.1"/>
    <property type="gene ID" value="LPERR01G03890"/>
</dbReference>
<accession>A0A0D9UX61</accession>
<proteinExistence type="predicted"/>
<dbReference type="HOGENOM" id="CLU_100770_0_0_1"/>
<dbReference type="InterPro" id="IPR044215">
    <property type="entry name" value="PIG-H"/>
</dbReference>
<dbReference type="Pfam" id="PF10181">
    <property type="entry name" value="PIG-H"/>
    <property type="match status" value="1"/>
</dbReference>
<dbReference type="UniPathway" id="UPA00196"/>
<evidence type="ECO:0000313" key="3">
    <source>
        <dbReference type="EnsemblPlants" id="LPERR01G03890.1"/>
    </source>
</evidence>
<dbReference type="PANTHER" id="PTHR15231:SF4">
    <property type="entry name" value="OS01G0166400 PROTEIN"/>
    <property type="match status" value="1"/>
</dbReference>
<dbReference type="Gramene" id="LPERR01G03890.2">
    <property type="protein sequence ID" value="LPERR01G03890.2"/>
    <property type="gene ID" value="LPERR01G03890"/>
</dbReference>
<dbReference type="PANTHER" id="PTHR15231">
    <property type="entry name" value="PHOSPHATIDYLINOSITOL N-ACETYLGLUCOSAMINYLTRANSFERASE SUBUNIT H"/>
    <property type="match status" value="1"/>
</dbReference>
<dbReference type="GO" id="GO:0006506">
    <property type="term" value="P:GPI anchor biosynthetic process"/>
    <property type="evidence" value="ECO:0007669"/>
    <property type="project" value="UniProtKB-UniPathway"/>
</dbReference>
<evidence type="ECO:0000313" key="4">
    <source>
        <dbReference type="Proteomes" id="UP000032180"/>
    </source>
</evidence>
<dbReference type="GO" id="GO:0000506">
    <property type="term" value="C:glycosylphosphatidylinositol-N-acetylglucosaminyltransferase (GPI-GnT) complex"/>
    <property type="evidence" value="ECO:0007669"/>
    <property type="project" value="InterPro"/>
</dbReference>
<protein>
    <recommendedName>
        <fullName evidence="2">Phosphatidylinositol N-acetylglucosaminyltransferase subunit H conserved domain-containing protein</fullName>
    </recommendedName>
</protein>
<dbReference type="Proteomes" id="UP000032180">
    <property type="component" value="Chromosome 1"/>
</dbReference>
<keyword evidence="1" id="KW-1133">Transmembrane helix</keyword>
<evidence type="ECO:0000256" key="1">
    <source>
        <dbReference type="SAM" id="Phobius"/>
    </source>
</evidence>
<dbReference type="Gramene" id="LPERR01G03890.1">
    <property type="protein sequence ID" value="LPERR01G03890.1"/>
    <property type="gene ID" value="LPERR01G03890"/>
</dbReference>
<feature type="transmembrane region" description="Helical" evidence="1">
    <location>
        <begin position="38"/>
        <end position="56"/>
    </location>
</feature>
<reference evidence="3" key="3">
    <citation type="submission" date="2015-04" db="UniProtKB">
        <authorList>
            <consortium name="EnsemblPlants"/>
        </authorList>
    </citation>
    <scope>IDENTIFICATION</scope>
</reference>
<sequence>MKQRARVMSSGVYTYKHRCEGGVDIHDVYVKRSTFRVLFSYVGAAFLIANVLHALLSKERLCINSFWSILFSAIVTKCLQYKPVKKESLLIMPTFGVQLEETFGATFYSGRVHRQFVPIGKILKPLLNEQVTPVTCYWNLVLLLHGEDKLMCVFQNLYPPAKMMVPIWKSLCTFTNSGGTGHPIAPQPNVEHIHTDQDIH</sequence>
<dbReference type="EnsemblPlants" id="LPERR01G03890.2">
    <property type="protein sequence ID" value="LPERR01G03890.2"/>
    <property type="gene ID" value="LPERR01G03890"/>
</dbReference>
<name>A0A0D9UX61_9ORYZ</name>
<evidence type="ECO:0000259" key="2">
    <source>
        <dbReference type="Pfam" id="PF10181"/>
    </source>
</evidence>
<organism evidence="3 4">
    <name type="scientific">Leersia perrieri</name>
    <dbReference type="NCBI Taxonomy" id="77586"/>
    <lineage>
        <taxon>Eukaryota</taxon>
        <taxon>Viridiplantae</taxon>
        <taxon>Streptophyta</taxon>
        <taxon>Embryophyta</taxon>
        <taxon>Tracheophyta</taxon>
        <taxon>Spermatophyta</taxon>
        <taxon>Magnoliopsida</taxon>
        <taxon>Liliopsida</taxon>
        <taxon>Poales</taxon>
        <taxon>Poaceae</taxon>
        <taxon>BOP clade</taxon>
        <taxon>Oryzoideae</taxon>
        <taxon>Oryzeae</taxon>
        <taxon>Oryzinae</taxon>
        <taxon>Leersia</taxon>
    </lineage>
</organism>
<dbReference type="eggNOG" id="KOG4551">
    <property type="taxonomic scope" value="Eukaryota"/>
</dbReference>
<dbReference type="AlphaFoldDB" id="A0A0D9UX61"/>
<feature type="domain" description="Phosphatidylinositol N-acetylglucosaminyltransferase subunit H conserved" evidence="2">
    <location>
        <begin position="88"/>
        <end position="155"/>
    </location>
</feature>
<keyword evidence="1" id="KW-0472">Membrane</keyword>
<reference evidence="3 4" key="1">
    <citation type="submission" date="2012-08" db="EMBL/GenBank/DDBJ databases">
        <title>Oryza genome evolution.</title>
        <authorList>
            <person name="Wing R.A."/>
        </authorList>
    </citation>
    <scope>NUCLEOTIDE SEQUENCE</scope>
</reference>
<keyword evidence="1" id="KW-0812">Transmembrane</keyword>